<protein>
    <submittedName>
        <fullName evidence="2">Glycerophosphodiester phosphodiesterase</fullName>
    </submittedName>
</protein>
<dbReference type="OrthoDB" id="9795622at2"/>
<dbReference type="PROSITE" id="PS51704">
    <property type="entry name" value="GP_PDE"/>
    <property type="match status" value="1"/>
</dbReference>
<keyword evidence="3" id="KW-1185">Reference proteome</keyword>
<organism evidence="2 3">
    <name type="scientific">Salinimonas iocasae</name>
    <dbReference type="NCBI Taxonomy" id="2572577"/>
    <lineage>
        <taxon>Bacteria</taxon>
        <taxon>Pseudomonadati</taxon>
        <taxon>Pseudomonadota</taxon>
        <taxon>Gammaproteobacteria</taxon>
        <taxon>Alteromonadales</taxon>
        <taxon>Alteromonadaceae</taxon>
        <taxon>Alteromonas/Salinimonas group</taxon>
        <taxon>Salinimonas</taxon>
    </lineage>
</organism>
<accession>A0A5B7YGV2</accession>
<evidence type="ECO:0000259" key="1">
    <source>
        <dbReference type="PROSITE" id="PS51704"/>
    </source>
</evidence>
<evidence type="ECO:0000313" key="2">
    <source>
        <dbReference type="EMBL" id="QCZ94768.1"/>
    </source>
</evidence>
<gene>
    <name evidence="2" type="ORF">FBQ74_15420</name>
</gene>
<dbReference type="GO" id="GO:0008081">
    <property type="term" value="F:phosphoric diester hydrolase activity"/>
    <property type="evidence" value="ECO:0007669"/>
    <property type="project" value="InterPro"/>
</dbReference>
<dbReference type="EMBL" id="CP039852">
    <property type="protein sequence ID" value="QCZ94768.1"/>
    <property type="molecule type" value="Genomic_DNA"/>
</dbReference>
<evidence type="ECO:0000313" key="3">
    <source>
        <dbReference type="Proteomes" id="UP000304912"/>
    </source>
</evidence>
<dbReference type="GO" id="GO:0006629">
    <property type="term" value="P:lipid metabolic process"/>
    <property type="evidence" value="ECO:0007669"/>
    <property type="project" value="InterPro"/>
</dbReference>
<dbReference type="InterPro" id="IPR017946">
    <property type="entry name" value="PLC-like_Pdiesterase_TIM-brl"/>
</dbReference>
<name>A0A5B7YGV2_9ALTE</name>
<dbReference type="KEGG" id="salk:FBQ74_15420"/>
<dbReference type="RefSeq" id="WP_139757504.1">
    <property type="nucleotide sequence ID" value="NZ_CP039852.1"/>
</dbReference>
<feature type="domain" description="GP-PDE" evidence="1">
    <location>
        <begin position="1"/>
        <end position="228"/>
    </location>
</feature>
<dbReference type="Gene3D" id="3.20.20.190">
    <property type="entry name" value="Phosphatidylinositol (PI) phosphodiesterase"/>
    <property type="match status" value="1"/>
</dbReference>
<dbReference type="PANTHER" id="PTHR46211:SF1">
    <property type="entry name" value="GLYCEROPHOSPHODIESTER PHOSPHODIESTERASE, CYTOPLASMIC"/>
    <property type="match status" value="1"/>
</dbReference>
<dbReference type="SUPFAM" id="SSF51695">
    <property type="entry name" value="PLC-like phosphodiesterases"/>
    <property type="match status" value="1"/>
</dbReference>
<dbReference type="InterPro" id="IPR030395">
    <property type="entry name" value="GP_PDE_dom"/>
</dbReference>
<dbReference type="Pfam" id="PF03009">
    <property type="entry name" value="GDPD"/>
    <property type="match status" value="1"/>
</dbReference>
<reference evidence="2 3" key="1">
    <citation type="submission" date="2019-04" db="EMBL/GenBank/DDBJ databases">
        <title>Salinimonas iocasae sp. nov., a halophilic bacterium isolated from the outer tube casing of tubeworms in Okinawa Trough.</title>
        <authorList>
            <person name="Zhang H."/>
            <person name="Wang H."/>
            <person name="Li C."/>
        </authorList>
    </citation>
    <scope>NUCLEOTIDE SEQUENCE [LARGE SCALE GENOMIC DNA]</scope>
    <source>
        <strain evidence="2 3">KX18D6</strain>
    </source>
</reference>
<sequence length="229" mass="26071">MWILAHRGASKQAPENTRKAFRLAMEQQATGIEFDTYQVENEIIVIHDRRLERTTNGHGQINNSSLEYLRSLDAGEGEQIPFLTDALGCLPADAMCNIEIKSLYDIPRWLQCLDASLQHIAMPRDNIIVSSFNHRWLKRIHQLEPDLKLGALTSSYPEEGVEFARKLNAYSVHVSLDVVDEELVRMAKAEGLQILVFTVDDPLDMQMLRDWGVDGIFTNVPDEARRVLL</sequence>
<dbReference type="AlphaFoldDB" id="A0A5B7YGV2"/>
<dbReference type="PANTHER" id="PTHR46211">
    <property type="entry name" value="GLYCEROPHOSPHORYL DIESTER PHOSPHODIESTERASE"/>
    <property type="match status" value="1"/>
</dbReference>
<dbReference type="Proteomes" id="UP000304912">
    <property type="component" value="Chromosome"/>
</dbReference>
<proteinExistence type="predicted"/>